<proteinExistence type="predicted"/>
<dbReference type="InterPro" id="IPR005101">
    <property type="entry name" value="Cryptochr/Photolyase_FAD-bd"/>
</dbReference>
<sequence>MNVLVWIRRDLRVGDHAALVRAAGMGRVLPLYVADPADWQAPGASARQWEFVAETLAGLRADLAALGAPLVVRMGRADEVIARLTRSYRIDRVLALHRPGYPLPEGVEEVAPDAPLAPPGLTPVAGVEPGLIPTARALGLGADPCPHRQPGGRAAGLALAESFAAGRGAAYPAALASPVAGERAGSRLSPHLAHGTLSVAEVRALLPGRLPSRAARAFLEALRQRPGAGRLSDEGEARHLGAFSAAQTGLPLVDACLRQFRATGWLNARGRWMLASVAVHLLGLSPQAVAGVLARLATDHDPAILGPQMAALCQPNARIANPVRLGQEHDPLGGFTRRWVPELADVPDACLHAPWRWEAAGRLLGRRYPEPVIDPAQAARDARLRLGPARRAWAAPANRQDLVLVEDAVPRPRAATAQLCLDL</sequence>
<dbReference type="RefSeq" id="WP_076527758.1">
    <property type="nucleotide sequence ID" value="NZ_BMEH01000001.1"/>
</dbReference>
<dbReference type="OrthoDB" id="9772484at2"/>
<evidence type="ECO:0000259" key="5">
    <source>
        <dbReference type="PROSITE" id="PS51645"/>
    </source>
</evidence>
<comment type="cofactor">
    <cofactor evidence="1">
        <name>(6R)-5,10-methylene-5,6,7,8-tetrahydrofolate</name>
        <dbReference type="ChEBI" id="CHEBI:15636"/>
    </cofactor>
</comment>
<dbReference type="AlphaFoldDB" id="A0A1N7K0V2"/>
<dbReference type="PANTHER" id="PTHR11455:SF9">
    <property type="entry name" value="CRYPTOCHROME CIRCADIAN CLOCK 5 ISOFORM X1"/>
    <property type="match status" value="1"/>
</dbReference>
<protein>
    <submittedName>
        <fullName evidence="6">Deoxyribodipyrimidine photo-lyase type I</fullName>
    </submittedName>
</protein>
<organism evidence="6 7">
    <name type="scientific">Gemmobacter megaterium</name>
    <dbReference type="NCBI Taxonomy" id="1086013"/>
    <lineage>
        <taxon>Bacteria</taxon>
        <taxon>Pseudomonadati</taxon>
        <taxon>Pseudomonadota</taxon>
        <taxon>Alphaproteobacteria</taxon>
        <taxon>Rhodobacterales</taxon>
        <taxon>Paracoccaceae</taxon>
        <taxon>Gemmobacter</taxon>
    </lineage>
</organism>
<evidence type="ECO:0000256" key="1">
    <source>
        <dbReference type="ARBA" id="ARBA00001932"/>
    </source>
</evidence>
<dbReference type="InterPro" id="IPR036134">
    <property type="entry name" value="Crypto/Photolyase_FAD-like_sf"/>
</dbReference>
<dbReference type="STRING" id="1086013.SAMN05421774_101157"/>
<dbReference type="Gene3D" id="1.25.40.80">
    <property type="match status" value="1"/>
</dbReference>
<dbReference type="GO" id="GO:0003677">
    <property type="term" value="F:DNA binding"/>
    <property type="evidence" value="ECO:0007669"/>
    <property type="project" value="TreeGrafter"/>
</dbReference>
<dbReference type="Gene3D" id="3.40.50.620">
    <property type="entry name" value="HUPs"/>
    <property type="match status" value="1"/>
</dbReference>
<evidence type="ECO:0000256" key="3">
    <source>
        <dbReference type="ARBA" id="ARBA00022827"/>
    </source>
</evidence>
<keyword evidence="6" id="KW-0456">Lyase</keyword>
<dbReference type="EMBL" id="FTOT01000001">
    <property type="protein sequence ID" value="SIS55208.1"/>
    <property type="molecule type" value="Genomic_DNA"/>
</dbReference>
<dbReference type="InterPro" id="IPR006050">
    <property type="entry name" value="DNA_photolyase_N"/>
</dbReference>
<dbReference type="PROSITE" id="PS51645">
    <property type="entry name" value="PHR_CRY_ALPHA_BETA"/>
    <property type="match status" value="1"/>
</dbReference>
<feature type="domain" description="Photolyase/cryptochrome alpha/beta" evidence="5">
    <location>
        <begin position="1"/>
        <end position="131"/>
    </location>
</feature>
<accession>A0A1N7K0V2</accession>
<evidence type="ECO:0000313" key="7">
    <source>
        <dbReference type="Proteomes" id="UP000186141"/>
    </source>
</evidence>
<dbReference type="InterPro" id="IPR014729">
    <property type="entry name" value="Rossmann-like_a/b/a_fold"/>
</dbReference>
<dbReference type="PANTHER" id="PTHR11455">
    <property type="entry name" value="CRYPTOCHROME"/>
    <property type="match status" value="1"/>
</dbReference>
<dbReference type="InterPro" id="IPR002081">
    <property type="entry name" value="Cryptochrome/DNA_photolyase_1"/>
</dbReference>
<keyword evidence="2 4" id="KW-0285">Flavoprotein</keyword>
<evidence type="ECO:0000256" key="2">
    <source>
        <dbReference type="ARBA" id="ARBA00022630"/>
    </source>
</evidence>
<name>A0A1N7K0V2_9RHOB</name>
<dbReference type="SUPFAM" id="SSF52425">
    <property type="entry name" value="Cryptochrome/photolyase, N-terminal domain"/>
    <property type="match status" value="1"/>
</dbReference>
<dbReference type="Pfam" id="PF03441">
    <property type="entry name" value="FAD_binding_7"/>
    <property type="match status" value="1"/>
</dbReference>
<evidence type="ECO:0000256" key="4">
    <source>
        <dbReference type="PIRSR" id="PIRSR602081-1"/>
    </source>
</evidence>
<dbReference type="Gene3D" id="1.10.579.10">
    <property type="entry name" value="DNA Cyclobutane Dipyrimidine Photolyase, subunit A, domain 3"/>
    <property type="match status" value="1"/>
</dbReference>
<gene>
    <name evidence="6" type="ORF">SAMN05421774_101157</name>
</gene>
<feature type="binding site" evidence="4">
    <location>
        <begin position="299"/>
        <end position="301"/>
    </location>
    <ligand>
        <name>FAD</name>
        <dbReference type="ChEBI" id="CHEBI:57692"/>
    </ligand>
</feature>
<evidence type="ECO:0000313" key="6">
    <source>
        <dbReference type="EMBL" id="SIS55208.1"/>
    </source>
</evidence>
<dbReference type="GO" id="GO:0009416">
    <property type="term" value="P:response to light stimulus"/>
    <property type="evidence" value="ECO:0007669"/>
    <property type="project" value="TreeGrafter"/>
</dbReference>
<dbReference type="Proteomes" id="UP000186141">
    <property type="component" value="Unassembled WGS sequence"/>
</dbReference>
<comment type="cofactor">
    <cofactor evidence="4">
        <name>FAD</name>
        <dbReference type="ChEBI" id="CHEBI:57692"/>
    </cofactor>
    <text evidence="4">Binds 1 FAD per subunit.</text>
</comment>
<dbReference type="GO" id="GO:0003904">
    <property type="term" value="F:deoxyribodipyrimidine photo-lyase activity"/>
    <property type="evidence" value="ECO:0007669"/>
    <property type="project" value="TreeGrafter"/>
</dbReference>
<keyword evidence="3 4" id="KW-0274">FAD</keyword>
<dbReference type="InterPro" id="IPR036155">
    <property type="entry name" value="Crypto/Photolyase_N_sf"/>
</dbReference>
<dbReference type="Pfam" id="PF00875">
    <property type="entry name" value="DNA_photolyase"/>
    <property type="match status" value="1"/>
</dbReference>
<reference evidence="6 7" key="1">
    <citation type="submission" date="2017-01" db="EMBL/GenBank/DDBJ databases">
        <authorList>
            <person name="Mah S.A."/>
            <person name="Swanson W.J."/>
            <person name="Moy G.W."/>
            <person name="Vacquier V.D."/>
        </authorList>
    </citation>
    <scope>NUCLEOTIDE SEQUENCE [LARGE SCALE GENOMIC DNA]</scope>
    <source>
        <strain evidence="6 7">DSM 26375</strain>
    </source>
</reference>
<dbReference type="GO" id="GO:0071949">
    <property type="term" value="F:FAD binding"/>
    <property type="evidence" value="ECO:0007669"/>
    <property type="project" value="TreeGrafter"/>
</dbReference>
<dbReference type="SUPFAM" id="SSF48173">
    <property type="entry name" value="Cryptochrome/photolyase FAD-binding domain"/>
    <property type="match status" value="1"/>
</dbReference>
<feature type="binding site" evidence="4">
    <location>
        <position position="171"/>
    </location>
    <ligand>
        <name>FAD</name>
        <dbReference type="ChEBI" id="CHEBI:57692"/>
    </ligand>
</feature>
<keyword evidence="7" id="KW-1185">Reference proteome</keyword>